<protein>
    <submittedName>
        <fullName evidence="1">Uncharacterized protein</fullName>
    </submittedName>
</protein>
<name>A0AA38M615_9CUCU</name>
<accession>A0AA38M615</accession>
<sequence>MRQQVAIQTNEPNKINLEENPAAQRIADNQLRDLEIGAAMQPREQNSSDNWTKASVSYFIKEKKKVNCAFRPSGNRNLQRKWNFDANTSRYNMGIFAVLVNPEKGL</sequence>
<dbReference type="AlphaFoldDB" id="A0AA38M615"/>
<reference evidence="1" key="1">
    <citation type="journal article" date="2023" name="G3 (Bethesda)">
        <title>Whole genome assemblies of Zophobas morio and Tenebrio molitor.</title>
        <authorList>
            <person name="Kaur S."/>
            <person name="Stinson S.A."/>
            <person name="diCenzo G.C."/>
        </authorList>
    </citation>
    <scope>NUCLEOTIDE SEQUENCE</scope>
    <source>
        <strain evidence="1">QUZm001</strain>
    </source>
</reference>
<gene>
    <name evidence="1" type="ORF">Zmor_027013</name>
</gene>
<dbReference type="EMBL" id="JALNTZ010000008">
    <property type="protein sequence ID" value="KAJ3644348.1"/>
    <property type="molecule type" value="Genomic_DNA"/>
</dbReference>
<proteinExistence type="predicted"/>
<comment type="caution">
    <text evidence="1">The sequence shown here is derived from an EMBL/GenBank/DDBJ whole genome shotgun (WGS) entry which is preliminary data.</text>
</comment>
<evidence type="ECO:0000313" key="1">
    <source>
        <dbReference type="EMBL" id="KAJ3644348.1"/>
    </source>
</evidence>
<dbReference type="Proteomes" id="UP001168821">
    <property type="component" value="Unassembled WGS sequence"/>
</dbReference>
<evidence type="ECO:0000313" key="2">
    <source>
        <dbReference type="Proteomes" id="UP001168821"/>
    </source>
</evidence>
<keyword evidence="2" id="KW-1185">Reference proteome</keyword>
<organism evidence="1 2">
    <name type="scientific">Zophobas morio</name>
    <dbReference type="NCBI Taxonomy" id="2755281"/>
    <lineage>
        <taxon>Eukaryota</taxon>
        <taxon>Metazoa</taxon>
        <taxon>Ecdysozoa</taxon>
        <taxon>Arthropoda</taxon>
        <taxon>Hexapoda</taxon>
        <taxon>Insecta</taxon>
        <taxon>Pterygota</taxon>
        <taxon>Neoptera</taxon>
        <taxon>Endopterygota</taxon>
        <taxon>Coleoptera</taxon>
        <taxon>Polyphaga</taxon>
        <taxon>Cucujiformia</taxon>
        <taxon>Tenebrionidae</taxon>
        <taxon>Zophobas</taxon>
    </lineage>
</organism>